<feature type="transmembrane region" description="Helical" evidence="3">
    <location>
        <begin position="83"/>
        <end position="103"/>
    </location>
</feature>
<dbReference type="SUPFAM" id="SSF55073">
    <property type="entry name" value="Nucleotide cyclase"/>
    <property type="match status" value="1"/>
</dbReference>
<dbReference type="GO" id="GO:0052621">
    <property type="term" value="F:diguanylate cyclase activity"/>
    <property type="evidence" value="ECO:0007669"/>
    <property type="project" value="UniProtKB-EC"/>
</dbReference>
<keyword evidence="3" id="KW-0472">Membrane</keyword>
<dbReference type="GO" id="GO:1902201">
    <property type="term" value="P:negative regulation of bacterial-type flagellum-dependent cell motility"/>
    <property type="evidence" value="ECO:0007669"/>
    <property type="project" value="TreeGrafter"/>
</dbReference>
<dbReference type="InterPro" id="IPR029787">
    <property type="entry name" value="Nucleotide_cyclase"/>
</dbReference>
<dbReference type="SMART" id="SM00267">
    <property type="entry name" value="GGDEF"/>
    <property type="match status" value="1"/>
</dbReference>
<dbReference type="Pfam" id="PF00990">
    <property type="entry name" value="GGDEF"/>
    <property type="match status" value="1"/>
</dbReference>
<evidence type="ECO:0000259" key="4">
    <source>
        <dbReference type="PROSITE" id="PS50887"/>
    </source>
</evidence>
<proteinExistence type="predicted"/>
<dbReference type="PROSITE" id="PS50887">
    <property type="entry name" value="GGDEF"/>
    <property type="match status" value="1"/>
</dbReference>
<dbReference type="InterPro" id="IPR050469">
    <property type="entry name" value="Diguanylate_Cyclase"/>
</dbReference>
<evidence type="ECO:0000256" key="2">
    <source>
        <dbReference type="ARBA" id="ARBA00034247"/>
    </source>
</evidence>
<feature type="transmembrane region" description="Helical" evidence="3">
    <location>
        <begin position="41"/>
        <end position="63"/>
    </location>
</feature>
<dbReference type="PANTHER" id="PTHR45138">
    <property type="entry name" value="REGULATORY COMPONENTS OF SENSORY TRANSDUCTION SYSTEM"/>
    <property type="match status" value="1"/>
</dbReference>
<dbReference type="EMBL" id="WWCW01000002">
    <property type="protein sequence ID" value="MYM85740.1"/>
    <property type="molecule type" value="Genomic_DNA"/>
</dbReference>
<keyword evidence="3" id="KW-0812">Transmembrane</keyword>
<evidence type="ECO:0000313" key="6">
    <source>
        <dbReference type="Proteomes" id="UP000470302"/>
    </source>
</evidence>
<name>A0A845FWW7_9BURK</name>
<protein>
    <recommendedName>
        <fullName evidence="1">diguanylate cyclase</fullName>
        <ecNumber evidence="1">2.7.7.65</ecNumber>
    </recommendedName>
</protein>
<keyword evidence="3" id="KW-1133">Transmembrane helix</keyword>
<dbReference type="PANTHER" id="PTHR45138:SF9">
    <property type="entry name" value="DIGUANYLATE CYCLASE DGCM-RELATED"/>
    <property type="match status" value="1"/>
</dbReference>
<dbReference type="InterPro" id="IPR000160">
    <property type="entry name" value="GGDEF_dom"/>
</dbReference>
<accession>A0A845FWW7</accession>
<evidence type="ECO:0000256" key="1">
    <source>
        <dbReference type="ARBA" id="ARBA00012528"/>
    </source>
</evidence>
<reference evidence="5 6" key="1">
    <citation type="submission" date="2020-01" db="EMBL/GenBank/DDBJ databases">
        <title>Novel species isolated from a subtropical stream in China.</title>
        <authorList>
            <person name="Lu H."/>
        </authorList>
    </citation>
    <scope>NUCLEOTIDE SEQUENCE [LARGE SCALE GENOMIC DNA]</scope>
    <source>
        <strain evidence="5 6">FT82W</strain>
    </source>
</reference>
<dbReference type="GO" id="GO:0043709">
    <property type="term" value="P:cell adhesion involved in single-species biofilm formation"/>
    <property type="evidence" value="ECO:0007669"/>
    <property type="project" value="TreeGrafter"/>
</dbReference>
<dbReference type="Proteomes" id="UP000470302">
    <property type="component" value="Unassembled WGS sequence"/>
</dbReference>
<comment type="catalytic activity">
    <reaction evidence="2">
        <text>2 GTP = 3',3'-c-di-GMP + 2 diphosphate</text>
        <dbReference type="Rhea" id="RHEA:24898"/>
        <dbReference type="ChEBI" id="CHEBI:33019"/>
        <dbReference type="ChEBI" id="CHEBI:37565"/>
        <dbReference type="ChEBI" id="CHEBI:58805"/>
        <dbReference type="EC" id="2.7.7.65"/>
    </reaction>
</comment>
<dbReference type="Gene3D" id="3.30.70.270">
    <property type="match status" value="1"/>
</dbReference>
<feature type="transmembrane region" description="Helical" evidence="3">
    <location>
        <begin position="14"/>
        <end position="34"/>
    </location>
</feature>
<dbReference type="EC" id="2.7.7.65" evidence="1"/>
<evidence type="ECO:0000313" key="5">
    <source>
        <dbReference type="EMBL" id="MYM85740.1"/>
    </source>
</evidence>
<evidence type="ECO:0000256" key="3">
    <source>
        <dbReference type="SAM" id="Phobius"/>
    </source>
</evidence>
<gene>
    <name evidence="5" type="ORF">GTP91_00945</name>
</gene>
<comment type="caution">
    <text evidence="5">The sequence shown here is derived from an EMBL/GenBank/DDBJ whole genome shotgun (WGS) entry which is preliminary data.</text>
</comment>
<dbReference type="RefSeq" id="WP_161095081.1">
    <property type="nucleotide sequence ID" value="NZ_WWCW01000002.1"/>
</dbReference>
<organism evidence="5 6">
    <name type="scientific">Duganella vulcania</name>
    <dbReference type="NCBI Taxonomy" id="2692166"/>
    <lineage>
        <taxon>Bacteria</taxon>
        <taxon>Pseudomonadati</taxon>
        <taxon>Pseudomonadota</taxon>
        <taxon>Betaproteobacteria</taxon>
        <taxon>Burkholderiales</taxon>
        <taxon>Oxalobacteraceae</taxon>
        <taxon>Telluria group</taxon>
        <taxon>Duganella</taxon>
    </lineage>
</organism>
<feature type="domain" description="GGDEF" evidence="4">
    <location>
        <begin position="146"/>
        <end position="246"/>
    </location>
</feature>
<dbReference type="AlphaFoldDB" id="A0A845FWW7"/>
<sequence>MNKPLPWADDTPRLSLWCAVLFCCFSAVLAAVYLRPQLAGLLCVLPVASYLMLGVQMGMVYSVGWSVLGLAVAWLRPGNPAETLLGVSAAVLAAGALAHLFALRRAALMAALRRTASPDPLTGLHNHLYLESIFGQLTRSQRGKPPTVSLMLIALAPGANDAQLVRAARQIEEVCRASDWAFRFGDERFCVLVPWVTQVQGQQIADRLLAGISAQQPHARLGLARWPDDAPALAALHTIAERNLRG</sequence>
<dbReference type="InterPro" id="IPR043128">
    <property type="entry name" value="Rev_trsase/Diguanyl_cyclase"/>
</dbReference>
<dbReference type="GO" id="GO:0005886">
    <property type="term" value="C:plasma membrane"/>
    <property type="evidence" value="ECO:0007669"/>
    <property type="project" value="TreeGrafter"/>
</dbReference>